<protein>
    <submittedName>
        <fullName evidence="3">Dihydroorotase</fullName>
    </submittedName>
</protein>
<evidence type="ECO:0000313" key="4">
    <source>
        <dbReference type="Proteomes" id="UP000619457"/>
    </source>
</evidence>
<dbReference type="InterPro" id="IPR024403">
    <property type="entry name" value="DHOase_cat"/>
</dbReference>
<organism evidence="3 4">
    <name type="scientific">Echinicola pacifica</name>
    <dbReference type="NCBI Taxonomy" id="346377"/>
    <lineage>
        <taxon>Bacteria</taxon>
        <taxon>Pseudomonadati</taxon>
        <taxon>Bacteroidota</taxon>
        <taxon>Cytophagia</taxon>
        <taxon>Cytophagales</taxon>
        <taxon>Cyclobacteriaceae</taxon>
        <taxon>Echinicola</taxon>
    </lineage>
</organism>
<dbReference type="CDD" id="cd01317">
    <property type="entry name" value="DHOase_IIa"/>
    <property type="match status" value="1"/>
</dbReference>
<dbReference type="GO" id="GO:0006145">
    <property type="term" value="P:purine nucleobase catabolic process"/>
    <property type="evidence" value="ECO:0007669"/>
    <property type="project" value="TreeGrafter"/>
</dbReference>
<dbReference type="InterPro" id="IPR050138">
    <property type="entry name" value="DHOase/Allantoinase_Hydrolase"/>
</dbReference>
<dbReference type="GO" id="GO:0046872">
    <property type="term" value="F:metal ion binding"/>
    <property type="evidence" value="ECO:0007669"/>
    <property type="project" value="InterPro"/>
</dbReference>
<comment type="caution">
    <text evidence="3">The sequence shown here is derived from an EMBL/GenBank/DDBJ whole genome shotgun (WGS) entry which is preliminary data.</text>
</comment>
<accession>A0A918UWZ3</accession>
<gene>
    <name evidence="3" type="primary">pyrC2</name>
    <name evidence="3" type="ORF">GCM10007049_38770</name>
</gene>
<dbReference type="RefSeq" id="WP_018473808.1">
    <property type="nucleotide sequence ID" value="NZ_BMWX01000011.1"/>
</dbReference>
<name>A0A918UWZ3_9BACT</name>
<reference evidence="3" key="2">
    <citation type="submission" date="2020-09" db="EMBL/GenBank/DDBJ databases">
        <authorList>
            <person name="Sun Q."/>
            <person name="Kim S."/>
        </authorList>
    </citation>
    <scope>NUCLEOTIDE SEQUENCE</scope>
    <source>
        <strain evidence="3">KCTC 12368</strain>
    </source>
</reference>
<dbReference type="GO" id="GO:0004151">
    <property type="term" value="F:dihydroorotase activity"/>
    <property type="evidence" value="ECO:0007669"/>
    <property type="project" value="InterPro"/>
</dbReference>
<keyword evidence="1" id="KW-0665">Pyrimidine biosynthesis</keyword>
<dbReference type="Pfam" id="PF12890">
    <property type="entry name" value="DHOase"/>
    <property type="match status" value="1"/>
</dbReference>
<dbReference type="EMBL" id="BMWX01000011">
    <property type="protein sequence ID" value="GGZ41678.1"/>
    <property type="molecule type" value="Genomic_DNA"/>
</dbReference>
<dbReference type="GO" id="GO:0006221">
    <property type="term" value="P:pyrimidine nucleotide biosynthetic process"/>
    <property type="evidence" value="ECO:0007669"/>
    <property type="project" value="UniProtKB-KW"/>
</dbReference>
<evidence type="ECO:0000256" key="1">
    <source>
        <dbReference type="ARBA" id="ARBA00022975"/>
    </source>
</evidence>
<feature type="domain" description="Dihydroorotase catalytic" evidence="2">
    <location>
        <begin position="52"/>
        <end position="231"/>
    </location>
</feature>
<dbReference type="Gene3D" id="2.30.40.10">
    <property type="entry name" value="Urease, subunit C, domain 1"/>
    <property type="match status" value="1"/>
</dbReference>
<sequence length="413" mass="45652">MAILLKSLQLIHDNKIQDAQDYFYDGQHISVADAESRASEVIDCSGLLGSSGWMDLRCGVGEPGLEHQETLESLGAALSQAGFTEAVLLPNTHPVVQSKSEVEFIKNKVRSLLPDFHIQAAVTKSCEGEDLTEILDINHHGVTVFGDGVIPLSNSDRMMKVLQYLQKFDGILFDHSYDPLLSIFGQIHEGYTSTLLGMKGIPSLAEEVAIQKNIDILRYAGGRIHFQALSTAKGVDLIRKAKAEGLNVTADVSIYQLLFTDEDLHDFDSQLKVLPPFRSAADQEALLEGLRDGTIDALISNHQPKDYDSKHMEFDLADFGMNGLGAFLHGLTILEPKLGWGLLIDKITTGPRRVLNVPQEKMSSLTLFDPKGTQDFNHSFNASLSSNSPYFNTLLQGRIKMVINKDQIYRSHE</sequence>
<dbReference type="PANTHER" id="PTHR43668:SF2">
    <property type="entry name" value="ALLANTOINASE"/>
    <property type="match status" value="1"/>
</dbReference>
<dbReference type="Gene3D" id="3.20.20.140">
    <property type="entry name" value="Metal-dependent hydrolases"/>
    <property type="match status" value="1"/>
</dbReference>
<reference evidence="3" key="1">
    <citation type="journal article" date="2014" name="Int. J. Syst. Evol. Microbiol.">
        <title>Complete genome sequence of Corynebacterium casei LMG S-19264T (=DSM 44701T), isolated from a smear-ripened cheese.</title>
        <authorList>
            <consortium name="US DOE Joint Genome Institute (JGI-PGF)"/>
            <person name="Walter F."/>
            <person name="Albersmeier A."/>
            <person name="Kalinowski J."/>
            <person name="Ruckert C."/>
        </authorList>
    </citation>
    <scope>NUCLEOTIDE SEQUENCE</scope>
    <source>
        <strain evidence="3">KCTC 12368</strain>
    </source>
</reference>
<dbReference type="AlphaFoldDB" id="A0A918UWZ3"/>
<proteinExistence type="predicted"/>
<dbReference type="GO" id="GO:0004038">
    <property type="term" value="F:allantoinase activity"/>
    <property type="evidence" value="ECO:0007669"/>
    <property type="project" value="TreeGrafter"/>
</dbReference>
<dbReference type="SUPFAM" id="SSF51556">
    <property type="entry name" value="Metallo-dependent hydrolases"/>
    <property type="match status" value="1"/>
</dbReference>
<dbReference type="InterPro" id="IPR032466">
    <property type="entry name" value="Metal_Hydrolase"/>
</dbReference>
<dbReference type="Proteomes" id="UP000619457">
    <property type="component" value="Unassembled WGS sequence"/>
</dbReference>
<dbReference type="InterPro" id="IPR004722">
    <property type="entry name" value="DHOase"/>
</dbReference>
<dbReference type="InterPro" id="IPR011059">
    <property type="entry name" value="Metal-dep_hydrolase_composite"/>
</dbReference>
<evidence type="ECO:0000259" key="2">
    <source>
        <dbReference type="Pfam" id="PF12890"/>
    </source>
</evidence>
<dbReference type="GO" id="GO:0005737">
    <property type="term" value="C:cytoplasm"/>
    <property type="evidence" value="ECO:0007669"/>
    <property type="project" value="TreeGrafter"/>
</dbReference>
<keyword evidence="4" id="KW-1185">Reference proteome</keyword>
<evidence type="ECO:0000313" key="3">
    <source>
        <dbReference type="EMBL" id="GGZ41678.1"/>
    </source>
</evidence>
<dbReference type="PANTHER" id="PTHR43668">
    <property type="entry name" value="ALLANTOINASE"/>
    <property type="match status" value="1"/>
</dbReference>